<evidence type="ECO:0000313" key="1">
    <source>
        <dbReference type="EMBL" id="CDM31426.1"/>
    </source>
</evidence>
<gene>
    <name evidence="1" type="ORF">PROQFM164_S02g001576</name>
</gene>
<reference evidence="1" key="1">
    <citation type="journal article" date="2014" name="Nat. Commun.">
        <title>Multiple recent horizontal transfers of a large genomic region in cheese making fungi.</title>
        <authorList>
            <person name="Cheeseman K."/>
            <person name="Ropars J."/>
            <person name="Renault P."/>
            <person name="Dupont J."/>
            <person name="Gouzy J."/>
            <person name="Branca A."/>
            <person name="Abraham A.L."/>
            <person name="Ceppi M."/>
            <person name="Conseiller E."/>
            <person name="Debuchy R."/>
            <person name="Malagnac F."/>
            <person name="Goarin A."/>
            <person name="Silar P."/>
            <person name="Lacoste S."/>
            <person name="Sallet E."/>
            <person name="Bensimon A."/>
            <person name="Giraud T."/>
            <person name="Brygoo Y."/>
        </authorList>
    </citation>
    <scope>NUCLEOTIDE SEQUENCE [LARGE SCALE GENOMIC DNA]</scope>
    <source>
        <strain evidence="1">FM164</strain>
    </source>
</reference>
<organism evidence="1 2">
    <name type="scientific">Penicillium roqueforti (strain FM164)</name>
    <dbReference type="NCBI Taxonomy" id="1365484"/>
    <lineage>
        <taxon>Eukaryota</taxon>
        <taxon>Fungi</taxon>
        <taxon>Dikarya</taxon>
        <taxon>Ascomycota</taxon>
        <taxon>Pezizomycotina</taxon>
        <taxon>Eurotiomycetes</taxon>
        <taxon>Eurotiomycetidae</taxon>
        <taxon>Eurotiales</taxon>
        <taxon>Aspergillaceae</taxon>
        <taxon>Penicillium</taxon>
    </lineage>
</organism>
<accession>W6Q605</accession>
<protein>
    <submittedName>
        <fullName evidence="1">Genomic scaffold, ProqFM164S02</fullName>
    </submittedName>
</protein>
<keyword evidence="2" id="KW-1185">Reference proteome</keyword>
<name>W6Q605_PENRF</name>
<proteinExistence type="predicted"/>
<dbReference type="EMBL" id="HG792016">
    <property type="protein sequence ID" value="CDM31426.1"/>
    <property type="molecule type" value="Genomic_DNA"/>
</dbReference>
<sequence>MEDMLAELPVASIKKAVIKIPLEWVTRLDITQIPPYYSVLRLLWWAENILCPLHRDGQWTRKSLTTRVNGQR</sequence>
<dbReference type="Proteomes" id="UP000030686">
    <property type="component" value="Unassembled WGS sequence"/>
</dbReference>
<dbReference type="AlphaFoldDB" id="W6Q605"/>
<evidence type="ECO:0000313" key="2">
    <source>
        <dbReference type="Proteomes" id="UP000030686"/>
    </source>
</evidence>